<accession>A0A1J5B842</accession>
<dbReference type="AlphaFoldDB" id="A0A1J5B842"/>
<dbReference type="GO" id="GO:0006313">
    <property type="term" value="P:DNA transposition"/>
    <property type="evidence" value="ECO:0007669"/>
    <property type="project" value="InterPro"/>
</dbReference>
<reference evidence="1 2" key="1">
    <citation type="journal article" date="2016" name="Environ. Microbiol.">
        <title>Genomic resolution of a cold subsurface aquifer community provides metabolic insights for novel microbes adapted to high CO concentrations.</title>
        <authorList>
            <person name="Probst A.J."/>
            <person name="Castelle C.J."/>
            <person name="Singh A."/>
            <person name="Brown C.T."/>
            <person name="Anantharaman K."/>
            <person name="Sharon I."/>
            <person name="Hug L.A."/>
            <person name="Burstein D."/>
            <person name="Emerson J.B."/>
            <person name="Thomas B.C."/>
            <person name="Banfield J.F."/>
        </authorList>
    </citation>
    <scope>NUCLEOTIDE SEQUENCE [LARGE SCALE GENOMIC DNA]</scope>
    <source>
        <strain evidence="1">CG2_30_44_31</strain>
    </source>
</reference>
<dbReference type="Gene3D" id="3.30.70.1290">
    <property type="entry name" value="Transposase IS200-like"/>
    <property type="match status" value="1"/>
</dbReference>
<protein>
    <recommendedName>
        <fullName evidence="3">Transposase IS200-like domain-containing protein</fullName>
    </recommendedName>
</protein>
<comment type="caution">
    <text evidence="1">The sequence shown here is derived from an EMBL/GenBank/DDBJ whole genome shotgun (WGS) entry which is preliminary data.</text>
</comment>
<proteinExistence type="predicted"/>
<evidence type="ECO:0008006" key="3">
    <source>
        <dbReference type="Google" id="ProtNLM"/>
    </source>
</evidence>
<organism evidence="1 2">
    <name type="scientific">Candidatus Beckwithbacteria bacterium CG2_30_44_31</name>
    <dbReference type="NCBI Taxonomy" id="1805035"/>
    <lineage>
        <taxon>Bacteria</taxon>
        <taxon>Candidatus Beckwithiibacteriota</taxon>
    </lineage>
</organism>
<sequence length="139" mass="16444">MPNHFHLLVKQIKDNNILSSLSSFSNSYSKYFNLKHEQEGPVFQGRFQAVRIITNEQFLHVNRYIHLNPYTSSIIKSIKELNDYPYSSLKEYLHPSQTNICETATILDEFKSRLDYQNFILDQADYQKQLHQIKSLTLE</sequence>
<dbReference type="GO" id="GO:0004803">
    <property type="term" value="F:transposase activity"/>
    <property type="evidence" value="ECO:0007669"/>
    <property type="project" value="InterPro"/>
</dbReference>
<dbReference type="Proteomes" id="UP000183605">
    <property type="component" value="Unassembled WGS sequence"/>
</dbReference>
<dbReference type="PANTHER" id="PTHR34322">
    <property type="entry name" value="TRANSPOSASE, Y1_TNP DOMAIN-CONTAINING"/>
    <property type="match status" value="1"/>
</dbReference>
<dbReference type="GO" id="GO:0003677">
    <property type="term" value="F:DNA binding"/>
    <property type="evidence" value="ECO:0007669"/>
    <property type="project" value="InterPro"/>
</dbReference>
<dbReference type="InterPro" id="IPR036515">
    <property type="entry name" value="Transposase_17_sf"/>
</dbReference>
<dbReference type="SUPFAM" id="SSF143422">
    <property type="entry name" value="Transposase IS200-like"/>
    <property type="match status" value="1"/>
</dbReference>
<gene>
    <name evidence="1" type="ORF">AUK18_02690</name>
</gene>
<name>A0A1J5B842_9BACT</name>
<dbReference type="PANTHER" id="PTHR34322:SF2">
    <property type="entry name" value="TRANSPOSASE IS200-LIKE DOMAIN-CONTAINING PROTEIN"/>
    <property type="match status" value="1"/>
</dbReference>
<evidence type="ECO:0000313" key="2">
    <source>
        <dbReference type="Proteomes" id="UP000183605"/>
    </source>
</evidence>
<dbReference type="EMBL" id="MNXQ01000049">
    <property type="protein sequence ID" value="OIP03062.1"/>
    <property type="molecule type" value="Genomic_DNA"/>
</dbReference>
<evidence type="ECO:0000313" key="1">
    <source>
        <dbReference type="EMBL" id="OIP03062.1"/>
    </source>
</evidence>